<dbReference type="GO" id="GO:0015556">
    <property type="term" value="F:C4-dicarboxylate transmembrane transporter activity"/>
    <property type="evidence" value="ECO:0007669"/>
    <property type="project" value="InterPro"/>
</dbReference>
<proteinExistence type="inferred from homology"/>
<feature type="transmembrane region" description="Helical" evidence="8">
    <location>
        <begin position="291"/>
        <end position="319"/>
    </location>
</feature>
<dbReference type="NCBIfam" id="NF037994">
    <property type="entry name" value="DcuC_1"/>
    <property type="match status" value="1"/>
</dbReference>
<keyword evidence="6 8" id="KW-1133">Transmembrane helix</keyword>
<comment type="caution">
    <text evidence="9">The sequence shown here is derived from an EMBL/GenBank/DDBJ whole genome shotgun (WGS) entry which is preliminary data.</text>
</comment>
<sequence>MLISSLVILISAFTLLIWGLVRRFATSIWIIIIASLSIYFQSLLGLTQEEPLYIITQSIHNSFANTAYIIMVLFGYNAYMQHLGANDALLRLLTPKLRLIRYPYLLLMTSFLVASLLSTIITSAAALAILLLSTLYPLLKEVRLSNLAIASIIVSSPGIMPSPLAIETSMSAQALQMDLVEYIARSYTMTLPMLFIMAITHGLWHAYCDKKEATNSVLVMPLSRAQIQPITPKERILALLPLLPIIFFILFSILPTKLETNILTMIFLSMIVSIAIDMLQHRTIRQPIERVLSLWQGAAQGLIQVGSIVISAGLFTTMIKNSQIIHYLSESLQASTLGSISIVMILISSIIFIGITTGSGLALYFGLAPLIPTFAEVTHVAGWRLTTLLEVTAHSSRTLSHLAAVMIVTSQHLNISIPAIIRRTWLPVSIGLISLIVQLYLPI</sequence>
<feature type="transmembrane region" description="Helical" evidence="8">
    <location>
        <begin position="260"/>
        <end position="279"/>
    </location>
</feature>
<feature type="transmembrane region" description="Helical" evidence="8">
    <location>
        <begin position="27"/>
        <end position="46"/>
    </location>
</feature>
<dbReference type="EMBL" id="JAATLJ010000001">
    <property type="protein sequence ID" value="NIZ40943.1"/>
    <property type="molecule type" value="Genomic_DNA"/>
</dbReference>
<keyword evidence="7 8" id="KW-0472">Membrane</keyword>
<evidence type="ECO:0000256" key="8">
    <source>
        <dbReference type="SAM" id="Phobius"/>
    </source>
</evidence>
<evidence type="ECO:0000313" key="9">
    <source>
        <dbReference type="EMBL" id="NIZ40943.1"/>
    </source>
</evidence>
<keyword evidence="10" id="KW-1185">Reference proteome</keyword>
<evidence type="ECO:0000256" key="1">
    <source>
        <dbReference type="ARBA" id="ARBA00004651"/>
    </source>
</evidence>
<keyword evidence="3" id="KW-0813">Transport</keyword>
<accession>A0A968GC78</accession>
<gene>
    <name evidence="9" type="primary">dcuC</name>
    <name evidence="9" type="ORF">HCT14_05425</name>
</gene>
<dbReference type="AlphaFoldDB" id="A0A968GC78"/>
<feature type="transmembrane region" description="Helical" evidence="8">
    <location>
        <begin position="144"/>
        <end position="166"/>
    </location>
</feature>
<evidence type="ECO:0000256" key="4">
    <source>
        <dbReference type="ARBA" id="ARBA00022475"/>
    </source>
</evidence>
<comment type="similarity">
    <text evidence="2">Belongs to the DcuC/DcuD transporter (TC 2.A.61) family.</text>
</comment>
<feature type="transmembrane region" description="Helical" evidence="8">
    <location>
        <begin position="424"/>
        <end position="441"/>
    </location>
</feature>
<dbReference type="PANTHER" id="PTHR42002">
    <property type="entry name" value="ANAEROBIC C4-DICARBOXYLATE TRANSPORTER DCUC-RELATED"/>
    <property type="match status" value="1"/>
</dbReference>
<feature type="transmembrane region" description="Helical" evidence="8">
    <location>
        <begin position="104"/>
        <end position="132"/>
    </location>
</feature>
<keyword evidence="5 8" id="KW-0812">Transmembrane</keyword>
<name>A0A968GC78_9SPIO</name>
<feature type="transmembrane region" description="Helical" evidence="8">
    <location>
        <begin position="236"/>
        <end position="254"/>
    </location>
</feature>
<evidence type="ECO:0000256" key="2">
    <source>
        <dbReference type="ARBA" id="ARBA00005275"/>
    </source>
</evidence>
<feature type="transmembrane region" description="Helical" evidence="8">
    <location>
        <begin position="67"/>
        <end position="84"/>
    </location>
</feature>
<evidence type="ECO:0000256" key="7">
    <source>
        <dbReference type="ARBA" id="ARBA00023136"/>
    </source>
</evidence>
<organism evidence="9 10">
    <name type="scientific">Entomospira entomophila</name>
    <dbReference type="NCBI Taxonomy" id="2719988"/>
    <lineage>
        <taxon>Bacteria</taxon>
        <taxon>Pseudomonadati</taxon>
        <taxon>Spirochaetota</taxon>
        <taxon>Spirochaetia</taxon>
        <taxon>Spirochaetales</taxon>
        <taxon>Spirochaetaceae</taxon>
        <taxon>Entomospira</taxon>
    </lineage>
</organism>
<keyword evidence="4" id="KW-1003">Cell membrane</keyword>
<dbReference type="InterPro" id="IPR018385">
    <property type="entry name" value="C4_dicarb_anaerob_car-like"/>
</dbReference>
<evidence type="ECO:0000256" key="5">
    <source>
        <dbReference type="ARBA" id="ARBA00022692"/>
    </source>
</evidence>
<evidence type="ECO:0000256" key="3">
    <source>
        <dbReference type="ARBA" id="ARBA00022448"/>
    </source>
</evidence>
<feature type="transmembrane region" description="Helical" evidence="8">
    <location>
        <begin position="339"/>
        <end position="365"/>
    </location>
</feature>
<dbReference type="InterPro" id="IPR004669">
    <property type="entry name" value="C4_dicarb_anaerob_car"/>
</dbReference>
<evidence type="ECO:0000256" key="6">
    <source>
        <dbReference type="ARBA" id="ARBA00022989"/>
    </source>
</evidence>
<comment type="subcellular location">
    <subcellularLocation>
        <location evidence="1">Cell membrane</location>
        <topology evidence="1">Multi-pass membrane protein</topology>
    </subcellularLocation>
</comment>
<dbReference type="PANTHER" id="PTHR42002:SF2">
    <property type="entry name" value="ANAEROBIC C4-DICARBOXYLATE TRANSPORTER DCUC-RELATED"/>
    <property type="match status" value="1"/>
</dbReference>
<dbReference type="Pfam" id="PF03606">
    <property type="entry name" value="DcuC"/>
    <property type="match status" value="1"/>
</dbReference>
<dbReference type="Proteomes" id="UP000711995">
    <property type="component" value="Unassembled WGS sequence"/>
</dbReference>
<reference evidence="9 10" key="1">
    <citation type="submission" date="2020-03" db="EMBL/GenBank/DDBJ databases">
        <title>Spirochaetal bacteria isolated from arthropods constitute a novel genus Entomospira genus novum within the order Spirochaetales.</title>
        <authorList>
            <person name="Grana-Miraglia L."/>
            <person name="Sikutova S."/>
            <person name="Fingerle V."/>
            <person name="Sing A."/>
            <person name="Castillo-Ramirez S."/>
            <person name="Margos G."/>
            <person name="Rudolf I."/>
        </authorList>
    </citation>
    <scope>NUCLEOTIDE SEQUENCE [LARGE SCALE GENOMIC DNA]</scope>
    <source>
        <strain evidence="9 10">BR193</strain>
    </source>
</reference>
<protein>
    <submittedName>
        <fullName evidence="9">C4-dicarboxylate transporter DcuC</fullName>
    </submittedName>
</protein>
<evidence type="ECO:0000313" key="10">
    <source>
        <dbReference type="Proteomes" id="UP000711995"/>
    </source>
</evidence>
<dbReference type="GO" id="GO:0005886">
    <property type="term" value="C:plasma membrane"/>
    <property type="evidence" value="ECO:0007669"/>
    <property type="project" value="UniProtKB-SubCell"/>
</dbReference>
<dbReference type="RefSeq" id="WP_167700530.1">
    <property type="nucleotide sequence ID" value="NZ_CP118174.1"/>
</dbReference>
<feature type="transmembrane region" description="Helical" evidence="8">
    <location>
        <begin position="186"/>
        <end position="204"/>
    </location>
</feature>
<feature type="transmembrane region" description="Helical" evidence="8">
    <location>
        <begin position="5"/>
        <end position="21"/>
    </location>
</feature>